<dbReference type="Proteomes" id="UP001642487">
    <property type="component" value="Chromosome 11"/>
</dbReference>
<feature type="compositionally biased region" description="Basic and acidic residues" evidence="1">
    <location>
        <begin position="69"/>
        <end position="82"/>
    </location>
</feature>
<reference evidence="2 3" key="1">
    <citation type="submission" date="2024-03" db="EMBL/GenBank/DDBJ databases">
        <authorList>
            <person name="Gkanogiannis A."/>
            <person name="Becerra Lopez-Lavalle L."/>
        </authorList>
    </citation>
    <scope>NUCLEOTIDE SEQUENCE [LARGE SCALE GENOMIC DNA]</scope>
</reference>
<evidence type="ECO:0000313" key="3">
    <source>
        <dbReference type="Proteomes" id="UP001642487"/>
    </source>
</evidence>
<evidence type="ECO:0000256" key="1">
    <source>
        <dbReference type="SAM" id="MobiDB-lite"/>
    </source>
</evidence>
<organism evidence="2 3">
    <name type="scientific">Citrullus colocynthis</name>
    <name type="common">colocynth</name>
    <dbReference type="NCBI Taxonomy" id="252529"/>
    <lineage>
        <taxon>Eukaryota</taxon>
        <taxon>Viridiplantae</taxon>
        <taxon>Streptophyta</taxon>
        <taxon>Embryophyta</taxon>
        <taxon>Tracheophyta</taxon>
        <taxon>Spermatophyta</taxon>
        <taxon>Magnoliopsida</taxon>
        <taxon>eudicotyledons</taxon>
        <taxon>Gunneridae</taxon>
        <taxon>Pentapetalae</taxon>
        <taxon>rosids</taxon>
        <taxon>fabids</taxon>
        <taxon>Cucurbitales</taxon>
        <taxon>Cucurbitaceae</taxon>
        <taxon>Benincaseae</taxon>
        <taxon>Citrullus</taxon>
    </lineage>
</organism>
<feature type="region of interest" description="Disordered" evidence="1">
    <location>
        <begin position="69"/>
        <end position="110"/>
    </location>
</feature>
<evidence type="ECO:0000313" key="2">
    <source>
        <dbReference type="EMBL" id="CAK9312789.1"/>
    </source>
</evidence>
<accession>A0ABP0XXA7</accession>
<dbReference type="EMBL" id="OZ021745">
    <property type="protein sequence ID" value="CAK9312789.1"/>
    <property type="molecule type" value="Genomic_DNA"/>
</dbReference>
<feature type="compositionally biased region" description="Basic and acidic residues" evidence="1">
    <location>
        <begin position="98"/>
        <end position="110"/>
    </location>
</feature>
<keyword evidence="3" id="KW-1185">Reference proteome</keyword>
<protein>
    <submittedName>
        <fullName evidence="2">Uncharacterized protein</fullName>
    </submittedName>
</protein>
<sequence length="134" mass="15103">MKLYVTDLKTRYFFGLLHRCTDAYMASNVLGVEKDECQCVDVALTVAVAAGKHSSLLSLKAKSLISVRKSERKKEKGVGKKDGTKRRRIEEDDGVGIKPKEKPSFEQHEHGYCCHSPPRNRLHGLCQQIQKCSQ</sequence>
<name>A0ABP0XXA7_9ROSI</name>
<gene>
    <name evidence="2" type="ORF">CITCOLO1_LOCUS4496</name>
</gene>
<proteinExistence type="predicted"/>